<gene>
    <name evidence="2" type="ORF">BECKTC1821E_GA0114239_105424</name>
</gene>
<proteinExistence type="predicted"/>
<organism evidence="2">
    <name type="scientific">Candidatus Kentrum sp. TC</name>
    <dbReference type="NCBI Taxonomy" id="2126339"/>
    <lineage>
        <taxon>Bacteria</taxon>
        <taxon>Pseudomonadati</taxon>
        <taxon>Pseudomonadota</taxon>
        <taxon>Gammaproteobacteria</taxon>
        <taxon>Candidatus Kentrum</taxon>
    </lineage>
</organism>
<evidence type="ECO:0000256" key="1">
    <source>
        <dbReference type="SAM" id="MobiDB-lite"/>
    </source>
</evidence>
<reference evidence="2" key="1">
    <citation type="submission" date="2019-02" db="EMBL/GenBank/DDBJ databases">
        <authorList>
            <person name="Gruber-Vodicka R. H."/>
            <person name="Seah K. B. B."/>
        </authorList>
    </citation>
    <scope>NUCLEOTIDE SEQUENCE</scope>
    <source>
        <strain evidence="2">BECK_BZ125</strain>
    </source>
</reference>
<name>A0A450YW84_9GAMM</name>
<dbReference type="EMBL" id="CAADFT010000054">
    <property type="protein sequence ID" value="VFK45794.1"/>
    <property type="molecule type" value="Genomic_DNA"/>
</dbReference>
<feature type="compositionally biased region" description="Basic and acidic residues" evidence="1">
    <location>
        <begin position="30"/>
        <end position="40"/>
    </location>
</feature>
<protein>
    <submittedName>
        <fullName evidence="2">Uncharacterized protein</fullName>
    </submittedName>
</protein>
<evidence type="ECO:0000313" key="2">
    <source>
        <dbReference type="EMBL" id="VFK45794.1"/>
    </source>
</evidence>
<feature type="region of interest" description="Disordered" evidence="1">
    <location>
        <begin position="20"/>
        <end position="42"/>
    </location>
</feature>
<dbReference type="AlphaFoldDB" id="A0A450YW84"/>
<sequence length="65" mass="7134">MGAQHSEARGEGILKGFKRMARAGDGTMPSRRESTREKTLGRAFINVYKRPPGANSVEDTTLRGK</sequence>
<accession>A0A450YW84</accession>